<name>A0A077ZSV2_STYLE</name>
<evidence type="ECO:0000256" key="2">
    <source>
        <dbReference type="SAM" id="MobiDB-lite"/>
    </source>
</evidence>
<accession>A0A077ZSV2</accession>
<keyword evidence="1" id="KW-0175">Coiled coil</keyword>
<dbReference type="AlphaFoldDB" id="A0A077ZSV2"/>
<keyword evidence="4" id="KW-1185">Reference proteome</keyword>
<evidence type="ECO:0000256" key="1">
    <source>
        <dbReference type="SAM" id="Coils"/>
    </source>
</evidence>
<dbReference type="OrthoDB" id="10676364at2759"/>
<evidence type="ECO:0000313" key="4">
    <source>
        <dbReference type="Proteomes" id="UP000039865"/>
    </source>
</evidence>
<feature type="region of interest" description="Disordered" evidence="2">
    <location>
        <begin position="193"/>
        <end position="234"/>
    </location>
</feature>
<feature type="compositionally biased region" description="Polar residues" evidence="2">
    <location>
        <begin position="697"/>
        <end position="722"/>
    </location>
</feature>
<proteinExistence type="predicted"/>
<sequence length="722" mass="83627">MDEQRWEEQRKQLLMQLTHSIHNFGEFKAMKDSHKKLESRVEGIDSWKAHVAGQLQNELVYQKELNTLIEIVKKEQTAMIKVHFENYQKTIVKQISGKVDQEDYKKDMQNKVESNEFKNEVQKLKNTMQLMQESGGNGGNKNSINSGLKVLIRQETEKKADLEYVEELLKTKANQDFVQEILERLNNLESQVYKPKTRSKSSHYFHDQDDEQSDNPNKEEMQEFLKSPRHQLSTIDSPIKYKQSPIMPTSNVNNSMMTAQINTTVINSPSIRDKMSDVRQNQGIINIQKQLELIEESKKKMEKLKKIDKVWSEVNIMKKKFEEMMVNQTRAYSYYDDKLREFLGSVDSVEKLERKLLGGMQQIDQIKVLQVAIDSVKEAFNIQFEELRKSSVHKLESQLQKVVHANTRCDVLEQRLSFLTDLVKRHVPGFEKEKSLHDNSNHNIESRFKNIENNLQTVNTNLSGAIIHIDEEIKSIKQPIWDSLQRLSRENDSLQRELDRQQDLYRKMVSEFQRTSSKLPSIDFNKQAAIIKSLSTQNSPRSFSEISQLAKALHEVKRLEVSEDKIAYSLKKFNDLNSSTKKSKIIKGTSSLDKYSASEQKRKSSDKYLNQTSIANFNSKINLDDPTQMLNPPSGIGHYGPMLGRVGQNFQFQTINNSLQQLDNSMVKQQQKKKNETLTPSQFFNDDNNNANNSFNGTKDNGNNMVASNQDIEQDIKINTNI</sequence>
<feature type="coiled-coil region" evidence="1">
    <location>
        <begin position="441"/>
        <end position="511"/>
    </location>
</feature>
<feature type="compositionally biased region" description="Low complexity" evidence="2">
    <location>
        <begin position="683"/>
        <end position="696"/>
    </location>
</feature>
<feature type="region of interest" description="Disordered" evidence="2">
    <location>
        <begin position="668"/>
        <end position="722"/>
    </location>
</feature>
<reference evidence="3 4" key="1">
    <citation type="submission" date="2014-06" db="EMBL/GenBank/DDBJ databases">
        <authorList>
            <person name="Swart Estienne"/>
        </authorList>
    </citation>
    <scope>NUCLEOTIDE SEQUENCE [LARGE SCALE GENOMIC DNA]</scope>
    <source>
        <strain evidence="3 4">130c</strain>
    </source>
</reference>
<dbReference type="InParanoid" id="A0A077ZSV2"/>
<organism evidence="3 4">
    <name type="scientific">Stylonychia lemnae</name>
    <name type="common">Ciliate</name>
    <dbReference type="NCBI Taxonomy" id="5949"/>
    <lineage>
        <taxon>Eukaryota</taxon>
        <taxon>Sar</taxon>
        <taxon>Alveolata</taxon>
        <taxon>Ciliophora</taxon>
        <taxon>Intramacronucleata</taxon>
        <taxon>Spirotrichea</taxon>
        <taxon>Stichotrichia</taxon>
        <taxon>Sporadotrichida</taxon>
        <taxon>Oxytrichidae</taxon>
        <taxon>Stylonychinae</taxon>
        <taxon>Stylonychia</taxon>
    </lineage>
</organism>
<dbReference type="EMBL" id="CCKQ01000474">
    <property type="protein sequence ID" value="CDW71551.1"/>
    <property type="molecule type" value="Genomic_DNA"/>
</dbReference>
<evidence type="ECO:0000313" key="3">
    <source>
        <dbReference type="EMBL" id="CDW71551.1"/>
    </source>
</evidence>
<protein>
    <submittedName>
        <fullName evidence="3">Uncharacterized protein</fullName>
    </submittedName>
</protein>
<gene>
    <name evidence="3" type="primary">Contig11837.g12654</name>
    <name evidence="3" type="ORF">STYLEM_497</name>
</gene>
<dbReference type="Proteomes" id="UP000039865">
    <property type="component" value="Unassembled WGS sequence"/>
</dbReference>